<evidence type="ECO:0000313" key="2">
    <source>
        <dbReference type="Proteomes" id="UP000608513"/>
    </source>
</evidence>
<dbReference type="RefSeq" id="WP_187074177.1">
    <property type="nucleotide sequence ID" value="NZ_JACORT010000001.1"/>
</dbReference>
<reference evidence="1" key="1">
    <citation type="submission" date="2020-08" db="EMBL/GenBank/DDBJ databases">
        <title>Ramlibacter sp. USB13 16S ribosomal RNA gene genome sequencing and assembly.</title>
        <authorList>
            <person name="Kang M."/>
        </authorList>
    </citation>
    <scope>NUCLEOTIDE SEQUENCE</scope>
    <source>
        <strain evidence="1">USB13</strain>
    </source>
</reference>
<dbReference type="AlphaFoldDB" id="A0A923MKX6"/>
<keyword evidence="2" id="KW-1185">Reference proteome</keyword>
<sequence length="138" mass="14587">MPPSEDTSTPSALAFQLIAALDLYRTDLDALEKRGTEASSECLAALPLGLTVIRLKCAPFAALRACYVEFLIGHSELVFLLGEGGGHADASRGKHGSLLVAAQRRRAGNLMRLALEPLAAHDAANDATLARDVPGEQH</sequence>
<organism evidence="1 2">
    <name type="scientific">Ramlibacter cellulosilyticus</name>
    <dbReference type="NCBI Taxonomy" id="2764187"/>
    <lineage>
        <taxon>Bacteria</taxon>
        <taxon>Pseudomonadati</taxon>
        <taxon>Pseudomonadota</taxon>
        <taxon>Betaproteobacteria</taxon>
        <taxon>Burkholderiales</taxon>
        <taxon>Comamonadaceae</taxon>
        <taxon>Ramlibacter</taxon>
    </lineage>
</organism>
<accession>A0A923MKX6</accession>
<evidence type="ECO:0000313" key="1">
    <source>
        <dbReference type="EMBL" id="MBC5781415.1"/>
    </source>
</evidence>
<name>A0A923MKX6_9BURK</name>
<gene>
    <name evidence="1" type="ORF">H8N03_00580</name>
</gene>
<comment type="caution">
    <text evidence="1">The sequence shown here is derived from an EMBL/GenBank/DDBJ whole genome shotgun (WGS) entry which is preliminary data.</text>
</comment>
<dbReference type="EMBL" id="JACORT010000001">
    <property type="protein sequence ID" value="MBC5781415.1"/>
    <property type="molecule type" value="Genomic_DNA"/>
</dbReference>
<protein>
    <submittedName>
        <fullName evidence="1">Uncharacterized protein</fullName>
    </submittedName>
</protein>
<proteinExistence type="predicted"/>
<dbReference type="Proteomes" id="UP000608513">
    <property type="component" value="Unassembled WGS sequence"/>
</dbReference>